<dbReference type="Pfam" id="PF00172">
    <property type="entry name" value="Zn_clus"/>
    <property type="match status" value="1"/>
</dbReference>
<gene>
    <name evidence="11" type="ORF">PCAMFM013_S016g000102</name>
</gene>
<evidence type="ECO:0000259" key="10">
    <source>
        <dbReference type="PROSITE" id="PS50157"/>
    </source>
</evidence>
<feature type="region of interest" description="Disordered" evidence="8">
    <location>
        <begin position="109"/>
        <end position="149"/>
    </location>
</feature>
<dbReference type="PROSITE" id="PS00028">
    <property type="entry name" value="ZINC_FINGER_C2H2_1"/>
    <property type="match status" value="2"/>
</dbReference>
<dbReference type="InterPro" id="IPR036864">
    <property type="entry name" value="Zn2-C6_fun-type_DNA-bd_sf"/>
</dbReference>
<organism evidence="11 12">
    <name type="scientific">Penicillium camemberti (strain FM 013)</name>
    <dbReference type="NCBI Taxonomy" id="1429867"/>
    <lineage>
        <taxon>Eukaryota</taxon>
        <taxon>Fungi</taxon>
        <taxon>Dikarya</taxon>
        <taxon>Ascomycota</taxon>
        <taxon>Pezizomycotina</taxon>
        <taxon>Eurotiomycetes</taxon>
        <taxon>Eurotiomycetidae</taxon>
        <taxon>Eurotiales</taxon>
        <taxon>Aspergillaceae</taxon>
        <taxon>Penicillium</taxon>
    </lineage>
</organism>
<dbReference type="SUPFAM" id="SSF57701">
    <property type="entry name" value="Zn2/Cys6 DNA-binding domain"/>
    <property type="match status" value="1"/>
</dbReference>
<keyword evidence="1" id="KW-0479">Metal-binding</keyword>
<evidence type="ECO:0000256" key="5">
    <source>
        <dbReference type="ARBA" id="ARBA00023163"/>
    </source>
</evidence>
<name>A0A0G4PI09_PENC3</name>
<dbReference type="PROSITE" id="PS50157">
    <property type="entry name" value="ZINC_FINGER_C2H2_2"/>
    <property type="match status" value="2"/>
</dbReference>
<dbReference type="Proteomes" id="UP000053732">
    <property type="component" value="Unassembled WGS sequence"/>
</dbReference>
<evidence type="ECO:0000259" key="9">
    <source>
        <dbReference type="PROSITE" id="PS50048"/>
    </source>
</evidence>
<accession>A0A0G4PI09</accession>
<feature type="compositionally biased region" description="Polar residues" evidence="8">
    <location>
        <begin position="115"/>
        <end position="125"/>
    </location>
</feature>
<dbReference type="GO" id="GO:0000981">
    <property type="term" value="F:DNA-binding transcription factor activity, RNA polymerase II-specific"/>
    <property type="evidence" value="ECO:0007669"/>
    <property type="project" value="InterPro"/>
</dbReference>
<dbReference type="Pfam" id="PF04082">
    <property type="entry name" value="Fungal_trans"/>
    <property type="match status" value="1"/>
</dbReference>
<dbReference type="InterPro" id="IPR036236">
    <property type="entry name" value="Znf_C2H2_sf"/>
</dbReference>
<keyword evidence="7" id="KW-0863">Zinc-finger</keyword>
<keyword evidence="4" id="KW-0238">DNA-binding</keyword>
<keyword evidence="6" id="KW-0539">Nucleus</keyword>
<dbReference type="Gene3D" id="3.30.160.60">
    <property type="entry name" value="Classic Zinc Finger"/>
    <property type="match status" value="2"/>
</dbReference>
<dbReference type="CDD" id="cd00067">
    <property type="entry name" value="GAL4"/>
    <property type="match status" value="1"/>
</dbReference>
<dbReference type="EMBL" id="HG793149">
    <property type="protein sequence ID" value="CRL25821.1"/>
    <property type="molecule type" value="Genomic_DNA"/>
</dbReference>
<dbReference type="STRING" id="1429867.A0A0G4PI09"/>
<feature type="domain" description="C2H2-type" evidence="10">
    <location>
        <begin position="8"/>
        <end position="37"/>
    </location>
</feature>
<reference evidence="11 12" key="1">
    <citation type="journal article" date="2014" name="Nat. Commun.">
        <title>Multiple recent horizontal transfers of a large genomic region in cheese making fungi.</title>
        <authorList>
            <person name="Cheeseman K."/>
            <person name="Ropars J."/>
            <person name="Renault P."/>
            <person name="Dupont J."/>
            <person name="Gouzy J."/>
            <person name="Branca A."/>
            <person name="Abraham A.L."/>
            <person name="Ceppi M."/>
            <person name="Conseiller E."/>
            <person name="Debuchy R."/>
            <person name="Malagnac F."/>
            <person name="Goarin A."/>
            <person name="Silar P."/>
            <person name="Lacoste S."/>
            <person name="Sallet E."/>
            <person name="Bensimon A."/>
            <person name="Giraud T."/>
            <person name="Brygoo Y."/>
        </authorList>
    </citation>
    <scope>NUCLEOTIDE SEQUENCE [LARGE SCALE GENOMIC DNA]</scope>
    <source>
        <strain evidence="12">FM 013</strain>
    </source>
</reference>
<dbReference type="InterPro" id="IPR013087">
    <property type="entry name" value="Znf_C2H2_type"/>
</dbReference>
<keyword evidence="2" id="KW-0862">Zinc</keyword>
<feature type="domain" description="Zn(2)-C6 fungal-type" evidence="9">
    <location>
        <begin position="74"/>
        <end position="103"/>
    </location>
</feature>
<dbReference type="PROSITE" id="PS00463">
    <property type="entry name" value="ZN2_CY6_FUNGAL_1"/>
    <property type="match status" value="1"/>
</dbReference>
<evidence type="ECO:0000256" key="3">
    <source>
        <dbReference type="ARBA" id="ARBA00023015"/>
    </source>
</evidence>
<evidence type="ECO:0000256" key="6">
    <source>
        <dbReference type="ARBA" id="ARBA00023242"/>
    </source>
</evidence>
<keyword evidence="5" id="KW-0804">Transcription</keyword>
<evidence type="ECO:0000256" key="8">
    <source>
        <dbReference type="SAM" id="MobiDB-lite"/>
    </source>
</evidence>
<evidence type="ECO:0000313" key="12">
    <source>
        <dbReference type="Proteomes" id="UP000053732"/>
    </source>
</evidence>
<evidence type="ECO:0000256" key="1">
    <source>
        <dbReference type="ARBA" id="ARBA00022723"/>
    </source>
</evidence>
<sequence length="433" mass="49960">MTTQQPPFQCHFPGCGLSYRRKEHLTRHAKSHFQTNRFECSFCDRVFSRNDTLRQHVRTHHKTKELQYSRAIQACTYCRSRRSKCDGQTPCGPCFQRGIQCLYTRNSRGRPLEQNRPQNPHTSPVPSVESDDEFYSPPTESAAPIQRSETIENSPCRVAPYVQAYFDKFHPKWPFLHPATFDPDNELPFLAQSVVMMGSWATMESNAQQTAKDLHKRLTLSIYEQRGKWDISNHYDDPHSQHHGISPSSPTPWPMATYQGILLHLILSLLLNHDQLDLELTQVLPEIPCQLLISLVRTCLKQRMFFYPSILAQFKPGVDPDVFVWLGIEEVKRFDLSLYRVCRHARIYDTKLLEDMPDFSPRRGPRSPGGSLLSLADLQFAVPDSDKLWNATSDLAAKITGNEAAYTNENIEDNWISQTARVLQPRDEQFPWI</sequence>
<dbReference type="SUPFAM" id="SSF57667">
    <property type="entry name" value="beta-beta-alpha zinc fingers"/>
    <property type="match status" value="1"/>
</dbReference>
<evidence type="ECO:0000256" key="4">
    <source>
        <dbReference type="ARBA" id="ARBA00023125"/>
    </source>
</evidence>
<dbReference type="AlphaFoldDB" id="A0A0G4PI09"/>
<dbReference type="SMART" id="SM00066">
    <property type="entry name" value="GAL4"/>
    <property type="match status" value="1"/>
</dbReference>
<dbReference type="Gene3D" id="4.10.240.10">
    <property type="entry name" value="Zn(2)-C6 fungal-type DNA-binding domain"/>
    <property type="match status" value="1"/>
</dbReference>
<dbReference type="PROSITE" id="PS50048">
    <property type="entry name" value="ZN2_CY6_FUNGAL_2"/>
    <property type="match status" value="1"/>
</dbReference>
<dbReference type="SMART" id="SM00355">
    <property type="entry name" value="ZnF_C2H2"/>
    <property type="match status" value="2"/>
</dbReference>
<evidence type="ECO:0000256" key="7">
    <source>
        <dbReference type="PROSITE-ProRule" id="PRU00042"/>
    </source>
</evidence>
<keyword evidence="12" id="KW-1185">Reference proteome</keyword>
<evidence type="ECO:0000313" key="11">
    <source>
        <dbReference type="EMBL" id="CRL25821.1"/>
    </source>
</evidence>
<dbReference type="GO" id="GO:0008270">
    <property type="term" value="F:zinc ion binding"/>
    <property type="evidence" value="ECO:0007669"/>
    <property type="project" value="UniProtKB-KW"/>
</dbReference>
<dbReference type="Pfam" id="PF00096">
    <property type="entry name" value="zf-C2H2"/>
    <property type="match status" value="2"/>
</dbReference>
<keyword evidence="3" id="KW-0805">Transcription regulation</keyword>
<evidence type="ECO:0000256" key="2">
    <source>
        <dbReference type="ARBA" id="ARBA00022833"/>
    </source>
</evidence>
<dbReference type="PANTHER" id="PTHR47660">
    <property type="entry name" value="TRANSCRIPTION FACTOR WITH C2H2 AND ZN(2)-CYS(6) DNA BINDING DOMAIN (EUROFUNG)-RELATED-RELATED"/>
    <property type="match status" value="1"/>
</dbReference>
<dbReference type="InterPro" id="IPR001138">
    <property type="entry name" value="Zn2Cys6_DnaBD"/>
</dbReference>
<dbReference type="InterPro" id="IPR007219">
    <property type="entry name" value="XnlR_reg_dom"/>
</dbReference>
<proteinExistence type="predicted"/>
<dbReference type="PANTHER" id="PTHR47660:SF7">
    <property type="entry name" value="TRANSCRIPTION FACTOR WITH C2H2 AND ZN(2)-CYS(6) DNA BINDING DOMAIN (EUROFUNG)"/>
    <property type="match status" value="1"/>
</dbReference>
<feature type="domain" description="C2H2-type" evidence="10">
    <location>
        <begin position="38"/>
        <end position="65"/>
    </location>
</feature>
<dbReference type="GO" id="GO:0006351">
    <property type="term" value="P:DNA-templated transcription"/>
    <property type="evidence" value="ECO:0007669"/>
    <property type="project" value="InterPro"/>
</dbReference>
<protein>
    <submittedName>
        <fullName evidence="11">Fungal transcriptional regulatory protein, N-terminal</fullName>
    </submittedName>
</protein>
<dbReference type="GO" id="GO:0003677">
    <property type="term" value="F:DNA binding"/>
    <property type="evidence" value="ECO:0007669"/>
    <property type="project" value="UniProtKB-KW"/>
</dbReference>